<reference evidence="1" key="1">
    <citation type="submission" date="2020-08" db="EMBL/GenBank/DDBJ databases">
        <title>Sequencing the genomes of 1000 actinobacteria strains.</title>
        <authorList>
            <person name="Klenk H.-P."/>
        </authorList>
    </citation>
    <scope>NUCLEOTIDE SEQUENCE</scope>
    <source>
        <strain evidence="1">DSM 10695</strain>
    </source>
</reference>
<accession>A0A923E528</accession>
<dbReference type="SUPFAM" id="SSF55486">
    <property type="entry name" value="Metalloproteases ('zincins'), catalytic domain"/>
    <property type="match status" value="1"/>
</dbReference>
<sequence>MSVEMSREAFEELVADALDEIPEEFWARLDNVVFIVEDEPGEDMEPDLLGLYDGVALTERGDYAGVLPDRILIFVNPTLAICETEEEVADEVRTTVFHEVAHYFGIDDEELHELGWA</sequence>
<keyword evidence="2" id="KW-1185">Reference proteome</keyword>
<dbReference type="GO" id="GO:0008233">
    <property type="term" value="F:peptidase activity"/>
    <property type="evidence" value="ECO:0007669"/>
    <property type="project" value="UniProtKB-KW"/>
</dbReference>
<evidence type="ECO:0000313" key="2">
    <source>
        <dbReference type="Proteomes" id="UP000617426"/>
    </source>
</evidence>
<comment type="caution">
    <text evidence="1">The sequence shown here is derived from an EMBL/GenBank/DDBJ whole genome shotgun (WGS) entry which is preliminary data.</text>
</comment>
<dbReference type="InterPro" id="IPR038555">
    <property type="entry name" value="Zincin_1_sf"/>
</dbReference>
<dbReference type="Proteomes" id="UP000617426">
    <property type="component" value="Unassembled WGS sequence"/>
</dbReference>
<dbReference type="RefSeq" id="WP_184453150.1">
    <property type="nucleotide sequence ID" value="NZ_JACHMK010000001.1"/>
</dbReference>
<keyword evidence="1" id="KW-0378">Hydrolase</keyword>
<keyword evidence="1" id="KW-0645">Protease</keyword>
<protein>
    <submittedName>
        <fullName evidence="1">Zn-dependent protease with MMP-like domain</fullName>
    </submittedName>
</protein>
<name>A0A923E528_9ACTO</name>
<dbReference type="Pfam" id="PF06262">
    <property type="entry name" value="Zincin_1"/>
    <property type="match status" value="1"/>
</dbReference>
<organism evidence="1 2">
    <name type="scientific">Schaalia hyovaginalis</name>
    <dbReference type="NCBI Taxonomy" id="29316"/>
    <lineage>
        <taxon>Bacteria</taxon>
        <taxon>Bacillati</taxon>
        <taxon>Actinomycetota</taxon>
        <taxon>Actinomycetes</taxon>
        <taxon>Actinomycetales</taxon>
        <taxon>Actinomycetaceae</taxon>
        <taxon>Schaalia</taxon>
    </lineage>
</organism>
<proteinExistence type="predicted"/>
<evidence type="ECO:0000313" key="1">
    <source>
        <dbReference type="EMBL" id="MBB6335028.1"/>
    </source>
</evidence>
<dbReference type="CDD" id="cd12952">
    <property type="entry name" value="MMP_ACEL2062"/>
    <property type="match status" value="1"/>
</dbReference>
<dbReference type="InterPro" id="IPR010428">
    <property type="entry name" value="Zincin_1"/>
</dbReference>
<dbReference type="AlphaFoldDB" id="A0A923E528"/>
<dbReference type="EMBL" id="JACHMK010000001">
    <property type="protein sequence ID" value="MBB6335028.1"/>
    <property type="molecule type" value="Genomic_DNA"/>
</dbReference>
<dbReference type="GO" id="GO:0006508">
    <property type="term" value="P:proteolysis"/>
    <property type="evidence" value="ECO:0007669"/>
    <property type="project" value="UniProtKB-KW"/>
</dbReference>
<dbReference type="GeneID" id="85977635"/>
<dbReference type="Gene3D" id="3.30.2010.20">
    <property type="match status" value="1"/>
</dbReference>
<gene>
    <name evidence="1" type="ORF">HD592_001593</name>
</gene>